<proteinExistence type="predicted"/>
<sequence length="286" mass="33123">MVRDGDHEVIHTNDMVRDGDHEVIHTSDMVRDGDHEVIHTSDMVRDGDHEVIHTSDMVRDGDHEVIHTSDMVRDGDHEVIHTNDMVRDGDHEEIHTSDMVRDGDHEVIHTTTYMIGDNVLCVTNANQSGKAYGLVSPRILYFDRNINELADQLENFRYHLYADVFQMYVPCSACELHFGNYLTNKNRSLIQTWSITNAQTSHCIIISSQREFSSVIKALFHIQYFPNNTSTPVLTNVKNLRVFVDSALSWREQVNDMCEELNIELQRVQISYNRLIFNLEHRNRTS</sequence>
<gene>
    <name evidence="1" type="ORF">PR048_031931</name>
</gene>
<keyword evidence="2" id="KW-1185">Reference proteome</keyword>
<name>A0ABQ9G9G7_9NEOP</name>
<accession>A0ABQ9G9G7</accession>
<evidence type="ECO:0000313" key="1">
    <source>
        <dbReference type="EMBL" id="KAJ8868122.1"/>
    </source>
</evidence>
<organism evidence="1 2">
    <name type="scientific">Dryococelus australis</name>
    <dbReference type="NCBI Taxonomy" id="614101"/>
    <lineage>
        <taxon>Eukaryota</taxon>
        <taxon>Metazoa</taxon>
        <taxon>Ecdysozoa</taxon>
        <taxon>Arthropoda</taxon>
        <taxon>Hexapoda</taxon>
        <taxon>Insecta</taxon>
        <taxon>Pterygota</taxon>
        <taxon>Neoptera</taxon>
        <taxon>Polyneoptera</taxon>
        <taxon>Phasmatodea</taxon>
        <taxon>Verophasmatodea</taxon>
        <taxon>Anareolatae</taxon>
        <taxon>Phasmatidae</taxon>
        <taxon>Eurycanthinae</taxon>
        <taxon>Dryococelus</taxon>
    </lineage>
</organism>
<dbReference type="Proteomes" id="UP001159363">
    <property type="component" value="Chromosome 14"/>
</dbReference>
<comment type="caution">
    <text evidence="1">The sequence shown here is derived from an EMBL/GenBank/DDBJ whole genome shotgun (WGS) entry which is preliminary data.</text>
</comment>
<reference evidence="1 2" key="1">
    <citation type="submission" date="2023-02" db="EMBL/GenBank/DDBJ databases">
        <title>LHISI_Scaffold_Assembly.</title>
        <authorList>
            <person name="Stuart O.P."/>
            <person name="Cleave R."/>
            <person name="Magrath M.J.L."/>
            <person name="Mikheyev A.S."/>
        </authorList>
    </citation>
    <scope>NUCLEOTIDE SEQUENCE [LARGE SCALE GENOMIC DNA]</scope>
    <source>
        <strain evidence="1">Daus_M_001</strain>
        <tissue evidence="1">Leg muscle</tissue>
    </source>
</reference>
<dbReference type="EMBL" id="JARBHB010000015">
    <property type="protein sequence ID" value="KAJ8868122.1"/>
    <property type="molecule type" value="Genomic_DNA"/>
</dbReference>
<evidence type="ECO:0000313" key="2">
    <source>
        <dbReference type="Proteomes" id="UP001159363"/>
    </source>
</evidence>
<protein>
    <recommendedName>
        <fullName evidence="3">Thiol oxidase</fullName>
    </recommendedName>
</protein>
<evidence type="ECO:0008006" key="3">
    <source>
        <dbReference type="Google" id="ProtNLM"/>
    </source>
</evidence>